<evidence type="ECO:0000256" key="3">
    <source>
        <dbReference type="ARBA" id="ARBA00022692"/>
    </source>
</evidence>
<accession>A0A840PGK8</accession>
<feature type="transmembrane region" description="Helical" evidence="6">
    <location>
        <begin position="440"/>
        <end position="462"/>
    </location>
</feature>
<dbReference type="SUPFAM" id="SSF103473">
    <property type="entry name" value="MFS general substrate transporter"/>
    <property type="match status" value="1"/>
</dbReference>
<evidence type="ECO:0000256" key="4">
    <source>
        <dbReference type="ARBA" id="ARBA00022989"/>
    </source>
</evidence>
<feature type="domain" description="Major facilitator superfamily (MFS) profile" evidence="7">
    <location>
        <begin position="17"/>
        <end position="469"/>
    </location>
</feature>
<feature type="transmembrane region" description="Helical" evidence="6">
    <location>
        <begin position="227"/>
        <end position="250"/>
    </location>
</feature>
<feature type="transmembrane region" description="Helical" evidence="6">
    <location>
        <begin position="108"/>
        <end position="129"/>
    </location>
</feature>
<dbReference type="InterPro" id="IPR036259">
    <property type="entry name" value="MFS_trans_sf"/>
</dbReference>
<feature type="transmembrane region" description="Helical" evidence="6">
    <location>
        <begin position="367"/>
        <end position="389"/>
    </location>
</feature>
<evidence type="ECO:0000256" key="5">
    <source>
        <dbReference type="ARBA" id="ARBA00023136"/>
    </source>
</evidence>
<feature type="transmembrane region" description="Helical" evidence="6">
    <location>
        <begin position="171"/>
        <end position="190"/>
    </location>
</feature>
<evidence type="ECO:0000256" key="1">
    <source>
        <dbReference type="ARBA" id="ARBA00004651"/>
    </source>
</evidence>
<dbReference type="PANTHER" id="PTHR42718">
    <property type="entry name" value="MAJOR FACILITATOR SUPERFAMILY MULTIDRUG TRANSPORTER MFSC"/>
    <property type="match status" value="1"/>
</dbReference>
<evidence type="ECO:0000256" key="2">
    <source>
        <dbReference type="ARBA" id="ARBA00022448"/>
    </source>
</evidence>
<dbReference type="PANTHER" id="PTHR42718:SF9">
    <property type="entry name" value="MAJOR FACILITATOR SUPERFAMILY MULTIDRUG TRANSPORTER MFSC"/>
    <property type="match status" value="1"/>
</dbReference>
<gene>
    <name evidence="8" type="ORF">HNP84_006381</name>
</gene>
<sequence>MTSTAATTGRARSGPALLAVLLPAMLATVIASDMVNLVLPAIGAEFGATEAELAWVVTGFLLMFSIGIPFYGRVSDRVSLRRLFALALLAYAAGSLICALAPDLLVLVLGRIVMGAGAAAIPVLSIIAVTRLMPEDRRGMGIGVLSAATGVGTAAGPAVGGGIGQFLGWPALFWIMLVVALALLPAAWRVLPGEPPASTGRFDLPGGILLGLGAGLVLFGITQAQVAGFAAPASWVSLVVAAVAIALFAWRTARVAQPFVPPALFTNRVYRAAVIVAFLAMIVNLGGLVLVPLLVIDVNGLEPGAGALVMIPAGVAVAALSPLIGRLADRVGTRPLVLAGLAAMGLFALFLSAFTGGTSVVPAGVGMFGLSVGFILVITPIIGAAASALPSAQVGVGLGILQGAQFLGAGTGPALFGVLVTARQEGGAGAVNPLYPGHEGAAFSDAFLAMAVVVVLALAVAFRMRPAPAPVGPSRDVREREAAG</sequence>
<dbReference type="Pfam" id="PF07690">
    <property type="entry name" value="MFS_1"/>
    <property type="match status" value="1"/>
</dbReference>
<dbReference type="RefSeq" id="WP_185053524.1">
    <property type="nucleotide sequence ID" value="NZ_BAABIX010000008.1"/>
</dbReference>
<feature type="transmembrane region" description="Helical" evidence="6">
    <location>
        <begin position="83"/>
        <end position="102"/>
    </location>
</feature>
<dbReference type="GO" id="GO:0022857">
    <property type="term" value="F:transmembrane transporter activity"/>
    <property type="evidence" value="ECO:0007669"/>
    <property type="project" value="InterPro"/>
</dbReference>
<dbReference type="EMBL" id="JACHGN010000015">
    <property type="protein sequence ID" value="MBB5136630.1"/>
    <property type="molecule type" value="Genomic_DNA"/>
</dbReference>
<keyword evidence="3 6" id="KW-0812">Transmembrane</keyword>
<feature type="transmembrane region" description="Helical" evidence="6">
    <location>
        <begin position="53"/>
        <end position="71"/>
    </location>
</feature>
<dbReference type="PROSITE" id="PS50850">
    <property type="entry name" value="MFS"/>
    <property type="match status" value="1"/>
</dbReference>
<feature type="transmembrane region" description="Helical" evidence="6">
    <location>
        <begin position="396"/>
        <end position="420"/>
    </location>
</feature>
<evidence type="ECO:0000313" key="8">
    <source>
        <dbReference type="EMBL" id="MBB5136630.1"/>
    </source>
</evidence>
<comment type="subcellular location">
    <subcellularLocation>
        <location evidence="1">Cell membrane</location>
        <topology evidence="1">Multi-pass membrane protein</topology>
    </subcellularLocation>
</comment>
<dbReference type="InterPro" id="IPR020846">
    <property type="entry name" value="MFS_dom"/>
</dbReference>
<proteinExistence type="predicted"/>
<keyword evidence="9" id="KW-1185">Reference proteome</keyword>
<keyword evidence="2" id="KW-0813">Transport</keyword>
<name>A0A840PGK8_9ACTN</name>
<keyword evidence="4 6" id="KW-1133">Transmembrane helix</keyword>
<reference evidence="8 9" key="1">
    <citation type="submission" date="2020-08" db="EMBL/GenBank/DDBJ databases">
        <title>Genomic Encyclopedia of Type Strains, Phase IV (KMG-IV): sequencing the most valuable type-strain genomes for metagenomic binning, comparative biology and taxonomic classification.</title>
        <authorList>
            <person name="Goeker M."/>
        </authorList>
    </citation>
    <scope>NUCLEOTIDE SEQUENCE [LARGE SCALE GENOMIC DNA]</scope>
    <source>
        <strain evidence="8 9">DSM 45615</strain>
    </source>
</reference>
<feature type="transmembrane region" description="Helical" evidence="6">
    <location>
        <begin position="336"/>
        <end position="355"/>
    </location>
</feature>
<protein>
    <submittedName>
        <fullName evidence="8">DHA2 family metal-tetracycline-proton antiporter-like MFS transporter/DHA2 family florfenicol/chloramphenicol resistance protein-like MFS transporter</fullName>
    </submittedName>
</protein>
<feature type="transmembrane region" description="Helical" evidence="6">
    <location>
        <begin position="202"/>
        <end position="221"/>
    </location>
</feature>
<dbReference type="GO" id="GO:0005886">
    <property type="term" value="C:plasma membrane"/>
    <property type="evidence" value="ECO:0007669"/>
    <property type="project" value="UniProtKB-SubCell"/>
</dbReference>
<organism evidence="8 9">
    <name type="scientific">Thermocatellispora tengchongensis</name>
    <dbReference type="NCBI Taxonomy" id="1073253"/>
    <lineage>
        <taxon>Bacteria</taxon>
        <taxon>Bacillati</taxon>
        <taxon>Actinomycetota</taxon>
        <taxon>Actinomycetes</taxon>
        <taxon>Streptosporangiales</taxon>
        <taxon>Streptosporangiaceae</taxon>
        <taxon>Thermocatellispora</taxon>
    </lineage>
</organism>
<feature type="transmembrane region" description="Helical" evidence="6">
    <location>
        <begin position="270"/>
        <end position="293"/>
    </location>
</feature>
<evidence type="ECO:0000259" key="7">
    <source>
        <dbReference type="PROSITE" id="PS50850"/>
    </source>
</evidence>
<evidence type="ECO:0000313" key="9">
    <source>
        <dbReference type="Proteomes" id="UP000578449"/>
    </source>
</evidence>
<comment type="caution">
    <text evidence="8">The sequence shown here is derived from an EMBL/GenBank/DDBJ whole genome shotgun (WGS) entry which is preliminary data.</text>
</comment>
<feature type="transmembrane region" description="Helical" evidence="6">
    <location>
        <begin position="141"/>
        <end position="159"/>
    </location>
</feature>
<dbReference type="Gene3D" id="1.20.1250.20">
    <property type="entry name" value="MFS general substrate transporter like domains"/>
    <property type="match status" value="2"/>
</dbReference>
<dbReference type="Proteomes" id="UP000578449">
    <property type="component" value="Unassembled WGS sequence"/>
</dbReference>
<dbReference type="InterPro" id="IPR011701">
    <property type="entry name" value="MFS"/>
</dbReference>
<dbReference type="AlphaFoldDB" id="A0A840PGK8"/>
<dbReference type="CDD" id="cd17321">
    <property type="entry name" value="MFS_MMR_MDR_like"/>
    <property type="match status" value="1"/>
</dbReference>
<dbReference type="PRINTS" id="PR01036">
    <property type="entry name" value="TCRTETB"/>
</dbReference>
<keyword evidence="5 6" id="KW-0472">Membrane</keyword>
<feature type="transmembrane region" description="Helical" evidence="6">
    <location>
        <begin position="305"/>
        <end position="324"/>
    </location>
</feature>
<evidence type="ECO:0000256" key="6">
    <source>
        <dbReference type="SAM" id="Phobius"/>
    </source>
</evidence>